<proteinExistence type="predicted"/>
<evidence type="ECO:0000313" key="1">
    <source>
        <dbReference type="EMBL" id="KAJ8001254.1"/>
    </source>
</evidence>
<accession>A0ACC2GC78</accession>
<name>A0ACC2GC78_DALPE</name>
<sequence length="233" mass="24559">MKSVILLMSLFGYSSAVPVPESESNEVAAHAINPQQWMELYRMYTSLAQQGLGAEPASPNADKDDTIRVLPPVGPVRHVHHVFYQPQAAHMNSDEEAPVPHYGGYYPYPGQAVKTAPLNSDEVEEDAAREEAEAAELEAAELEAAEPEAAEPEPAGVNEPVVEPAAVKLAGVKPIVVEPAVVEPAVVEPAVVEPAVADTITDLEAAAPEATKDMVKPAADVLTSPTDSTVVTG</sequence>
<keyword evidence="2" id="KW-1185">Reference proteome</keyword>
<dbReference type="Proteomes" id="UP001157502">
    <property type="component" value="Chromosome 15"/>
</dbReference>
<gene>
    <name evidence="1" type="ORF">DPEC_G00192420</name>
</gene>
<dbReference type="EMBL" id="CM055742">
    <property type="protein sequence ID" value="KAJ8001254.1"/>
    <property type="molecule type" value="Genomic_DNA"/>
</dbReference>
<reference evidence="1" key="1">
    <citation type="submission" date="2021-05" db="EMBL/GenBank/DDBJ databases">
        <authorList>
            <person name="Pan Q."/>
            <person name="Jouanno E."/>
            <person name="Zahm M."/>
            <person name="Klopp C."/>
            <person name="Cabau C."/>
            <person name="Louis A."/>
            <person name="Berthelot C."/>
            <person name="Parey E."/>
            <person name="Roest Crollius H."/>
            <person name="Montfort J."/>
            <person name="Robinson-Rechavi M."/>
            <person name="Bouchez O."/>
            <person name="Lampietro C."/>
            <person name="Lopez Roques C."/>
            <person name="Donnadieu C."/>
            <person name="Postlethwait J."/>
            <person name="Bobe J."/>
            <person name="Dillon D."/>
            <person name="Chandos A."/>
            <person name="von Hippel F."/>
            <person name="Guiguen Y."/>
        </authorList>
    </citation>
    <scope>NUCLEOTIDE SEQUENCE</scope>
    <source>
        <strain evidence="1">YG-Jan2019</strain>
    </source>
</reference>
<evidence type="ECO:0000313" key="2">
    <source>
        <dbReference type="Proteomes" id="UP001157502"/>
    </source>
</evidence>
<organism evidence="1 2">
    <name type="scientific">Dallia pectoralis</name>
    <name type="common">Alaska blackfish</name>
    <dbReference type="NCBI Taxonomy" id="75939"/>
    <lineage>
        <taxon>Eukaryota</taxon>
        <taxon>Metazoa</taxon>
        <taxon>Chordata</taxon>
        <taxon>Craniata</taxon>
        <taxon>Vertebrata</taxon>
        <taxon>Euteleostomi</taxon>
        <taxon>Actinopterygii</taxon>
        <taxon>Neopterygii</taxon>
        <taxon>Teleostei</taxon>
        <taxon>Protacanthopterygii</taxon>
        <taxon>Esociformes</taxon>
        <taxon>Umbridae</taxon>
        <taxon>Dallia</taxon>
    </lineage>
</organism>
<protein>
    <submittedName>
        <fullName evidence="1">Uncharacterized protein</fullName>
    </submittedName>
</protein>
<comment type="caution">
    <text evidence="1">The sequence shown here is derived from an EMBL/GenBank/DDBJ whole genome shotgun (WGS) entry which is preliminary data.</text>
</comment>